<dbReference type="InterPro" id="IPR036047">
    <property type="entry name" value="F-box-like_dom_sf"/>
</dbReference>
<feature type="domain" description="FBD" evidence="2">
    <location>
        <begin position="441"/>
        <end position="482"/>
    </location>
</feature>
<evidence type="ECO:0000256" key="1">
    <source>
        <dbReference type="SAM" id="MobiDB-lite"/>
    </source>
</evidence>
<dbReference type="InterPro" id="IPR053772">
    <property type="entry name" value="At1g61320/At1g61330-like"/>
</dbReference>
<protein>
    <submittedName>
        <fullName evidence="4">Uncharacterized protein</fullName>
    </submittedName>
</protein>
<keyword evidence="5" id="KW-1185">Reference proteome</keyword>
<dbReference type="PANTHER" id="PTHR34145">
    <property type="entry name" value="OS02G0105600 PROTEIN"/>
    <property type="match status" value="1"/>
</dbReference>
<dbReference type="AlphaFoldDB" id="A0AAF0U4S0"/>
<dbReference type="SUPFAM" id="SSF52047">
    <property type="entry name" value="RNI-like"/>
    <property type="match status" value="1"/>
</dbReference>
<feature type="region of interest" description="Disordered" evidence="1">
    <location>
        <begin position="491"/>
        <end position="562"/>
    </location>
</feature>
<dbReference type="InterPro" id="IPR006566">
    <property type="entry name" value="FBD"/>
</dbReference>
<organism evidence="4 5">
    <name type="scientific">Solanum verrucosum</name>
    <dbReference type="NCBI Taxonomy" id="315347"/>
    <lineage>
        <taxon>Eukaryota</taxon>
        <taxon>Viridiplantae</taxon>
        <taxon>Streptophyta</taxon>
        <taxon>Embryophyta</taxon>
        <taxon>Tracheophyta</taxon>
        <taxon>Spermatophyta</taxon>
        <taxon>Magnoliopsida</taxon>
        <taxon>eudicotyledons</taxon>
        <taxon>Gunneridae</taxon>
        <taxon>Pentapetalae</taxon>
        <taxon>asterids</taxon>
        <taxon>lamiids</taxon>
        <taxon>Solanales</taxon>
        <taxon>Solanaceae</taxon>
        <taxon>Solanoideae</taxon>
        <taxon>Solaneae</taxon>
        <taxon>Solanum</taxon>
    </lineage>
</organism>
<reference evidence="4" key="1">
    <citation type="submission" date="2023-08" db="EMBL/GenBank/DDBJ databases">
        <title>A de novo genome assembly of Solanum verrucosum Schlechtendal, a Mexican diploid species geographically isolated from the other diploid A-genome species in potato relatives.</title>
        <authorList>
            <person name="Hosaka K."/>
        </authorList>
    </citation>
    <scope>NUCLEOTIDE SEQUENCE</scope>
    <source>
        <tissue evidence="4">Young leaves</tissue>
    </source>
</reference>
<sequence length="584" mass="67292">MNMSAKQRSCVFNEDRFSGLPDAILIHILSLLPSKDVVNTMLIRRFHHLWPFIHTLNFDQCMWPGHICGSYARASRPIYDEKYVNFVRHVLLLHKGPTIHKFCLKFHFRSFYEFWQRTSGRTDIWHYDFLRSEKRMANEIGAWIQFALNKNLEVLDLSFYEHGTDQPQAFYDLPNCVLSSPHLVELRLTYCKINLKRKSELKSLKTLYLDNVMLMDQSMNYILSGCPMLEELTLQLCYCRRSVVLLNSNLKTLKLDIRWFQPRIHVSCPTLLSFDMSGAVEVLDIANVASIAEVSVKRNLIFDFNEDNNYQNLRIFLQTFSRAKTLKLCSWLALTQASVNISCTLCNQLFKAFVTYPVAFSVWQLNNLPSPTFSCKSLHLQLDFVIWHLPGILNLLKHCPCLENLIIEITSYDGFTPYNALSWIHLYEFDAGEYRSMVDVPVQCLIDHLKTVEVAGFVMERQMIQFLEYLLGHSMVLQKMKIFAKKKTSGKAYETSNPNSLTSGKAHETSDPNSLTSDKAHETSDPNSLTSDKAHETSHRNSLTSDKAHETSDPNSLKSDKAHEYKERLLNAPKASAAAAVFFY</sequence>
<dbReference type="EMBL" id="CP133618">
    <property type="protein sequence ID" value="WMV39195.1"/>
    <property type="molecule type" value="Genomic_DNA"/>
</dbReference>
<dbReference type="Pfam" id="PF24758">
    <property type="entry name" value="LRR_At5g56370"/>
    <property type="match status" value="1"/>
</dbReference>
<evidence type="ECO:0000313" key="5">
    <source>
        <dbReference type="Proteomes" id="UP001234989"/>
    </source>
</evidence>
<evidence type="ECO:0000259" key="2">
    <source>
        <dbReference type="Pfam" id="PF08387"/>
    </source>
</evidence>
<gene>
    <name evidence="4" type="ORF">MTR67_032580</name>
</gene>
<feature type="domain" description="F-box/LRR-repeat protein 15/At3g58940/PEG3-like LRR" evidence="3">
    <location>
        <begin position="142"/>
        <end position="273"/>
    </location>
</feature>
<dbReference type="SUPFAM" id="SSF81383">
    <property type="entry name" value="F-box domain"/>
    <property type="match status" value="1"/>
</dbReference>
<dbReference type="Proteomes" id="UP001234989">
    <property type="component" value="Chromosome 7"/>
</dbReference>
<dbReference type="Gene3D" id="3.80.10.10">
    <property type="entry name" value="Ribonuclease Inhibitor"/>
    <property type="match status" value="1"/>
</dbReference>
<dbReference type="PANTHER" id="PTHR34145:SF28">
    <property type="entry name" value="F-BOX DOMAIN-CONTAINING PROTEIN"/>
    <property type="match status" value="1"/>
</dbReference>
<evidence type="ECO:0000313" key="4">
    <source>
        <dbReference type="EMBL" id="WMV39195.1"/>
    </source>
</evidence>
<evidence type="ECO:0000259" key="3">
    <source>
        <dbReference type="Pfam" id="PF24758"/>
    </source>
</evidence>
<proteinExistence type="predicted"/>
<dbReference type="InterPro" id="IPR032675">
    <property type="entry name" value="LRR_dom_sf"/>
</dbReference>
<name>A0AAF0U4S0_SOLVR</name>
<feature type="compositionally biased region" description="Polar residues" evidence="1">
    <location>
        <begin position="494"/>
        <end position="503"/>
    </location>
</feature>
<feature type="compositionally biased region" description="Basic and acidic residues" evidence="1">
    <location>
        <begin position="546"/>
        <end position="562"/>
    </location>
</feature>
<accession>A0AAF0U4S0</accession>
<dbReference type="Pfam" id="PF08387">
    <property type="entry name" value="FBD"/>
    <property type="match status" value="1"/>
</dbReference>
<dbReference type="InterPro" id="IPR055411">
    <property type="entry name" value="LRR_FXL15/At3g58940/PEG3-like"/>
</dbReference>